<accession>A0A250JXF4</accession>
<dbReference type="EMBL" id="CP022203">
    <property type="protein sequence ID" value="ATB48300.1"/>
    <property type="molecule type" value="Genomic_DNA"/>
</dbReference>
<evidence type="ECO:0000313" key="1">
    <source>
        <dbReference type="EMBL" id="ATB48300.1"/>
    </source>
</evidence>
<dbReference type="OrthoDB" id="5514092at2"/>
<organism evidence="1 2">
    <name type="scientific">Corallococcus macrosporus DSM 14697</name>
    <dbReference type="NCBI Taxonomy" id="1189310"/>
    <lineage>
        <taxon>Bacteria</taxon>
        <taxon>Pseudomonadati</taxon>
        <taxon>Myxococcota</taxon>
        <taxon>Myxococcia</taxon>
        <taxon>Myxococcales</taxon>
        <taxon>Cystobacterineae</taxon>
        <taxon>Myxococcaceae</taxon>
        <taxon>Corallococcus</taxon>
    </lineage>
</organism>
<dbReference type="Proteomes" id="UP000217343">
    <property type="component" value="Chromosome"/>
</dbReference>
<protein>
    <recommendedName>
        <fullName evidence="3">Tetratricopeptide repeat protein</fullName>
    </recommendedName>
</protein>
<dbReference type="Gene3D" id="1.25.40.10">
    <property type="entry name" value="Tetratricopeptide repeat domain"/>
    <property type="match status" value="1"/>
</dbReference>
<name>A0A250JXF4_9BACT</name>
<dbReference type="InterPro" id="IPR011990">
    <property type="entry name" value="TPR-like_helical_dom_sf"/>
</dbReference>
<dbReference type="KEGG" id="mmas:MYMAC_003926"/>
<dbReference type="RefSeq" id="WP_095959213.1">
    <property type="nucleotide sequence ID" value="NZ_CP022203.1"/>
</dbReference>
<proteinExistence type="predicted"/>
<evidence type="ECO:0008006" key="3">
    <source>
        <dbReference type="Google" id="ProtNLM"/>
    </source>
</evidence>
<sequence>MNPAARADMESRADRALRRGELTEALGLYESLVRAFPADAALAVKLANARELLQPAELEVIQAARATASIPLPVGPSSPVQEGERLFALGDYAGAAACYRRAVQERPDSELLKERLIELYGLAKAMPLQSPTDRALPDKAEPRLQALLDRVASRRRLKRD</sequence>
<keyword evidence="2" id="KW-1185">Reference proteome</keyword>
<evidence type="ECO:0000313" key="2">
    <source>
        <dbReference type="Proteomes" id="UP000217343"/>
    </source>
</evidence>
<dbReference type="AlphaFoldDB" id="A0A250JXF4"/>
<reference evidence="1 2" key="1">
    <citation type="submission" date="2017-06" db="EMBL/GenBank/DDBJ databases">
        <title>Sequencing and comparative analysis of myxobacterial genomes.</title>
        <authorList>
            <person name="Rupp O."/>
            <person name="Goesmann A."/>
            <person name="Sogaard-Andersen L."/>
        </authorList>
    </citation>
    <scope>NUCLEOTIDE SEQUENCE [LARGE SCALE GENOMIC DNA]</scope>
    <source>
        <strain evidence="1 2">DSM 14697</strain>
    </source>
</reference>
<gene>
    <name evidence="1" type="ORF">MYMAC_003926</name>
</gene>
<dbReference type="SUPFAM" id="SSF48452">
    <property type="entry name" value="TPR-like"/>
    <property type="match status" value="1"/>
</dbReference>